<comment type="caution">
    <text evidence="2">The sequence shown here is derived from an EMBL/GenBank/DDBJ whole genome shotgun (WGS) entry which is preliminary data.</text>
</comment>
<name>A0ABN8R3G8_9CNID</name>
<reference evidence="2 3" key="1">
    <citation type="submission" date="2022-05" db="EMBL/GenBank/DDBJ databases">
        <authorList>
            <consortium name="Genoscope - CEA"/>
            <person name="William W."/>
        </authorList>
    </citation>
    <scope>NUCLEOTIDE SEQUENCE [LARGE SCALE GENOMIC DNA]</scope>
</reference>
<protein>
    <submittedName>
        <fullName evidence="2">Uncharacterized protein</fullName>
    </submittedName>
</protein>
<proteinExistence type="predicted"/>
<accession>A0ABN8R3G8</accession>
<evidence type="ECO:0000313" key="2">
    <source>
        <dbReference type="EMBL" id="CAH3171905.1"/>
    </source>
</evidence>
<gene>
    <name evidence="2" type="ORF">PLOB_00012220</name>
</gene>
<dbReference type="Proteomes" id="UP001159405">
    <property type="component" value="Unassembled WGS sequence"/>
</dbReference>
<evidence type="ECO:0000313" key="3">
    <source>
        <dbReference type="Proteomes" id="UP001159405"/>
    </source>
</evidence>
<dbReference type="EMBL" id="CALNXK010000168">
    <property type="protein sequence ID" value="CAH3171905.1"/>
    <property type="molecule type" value="Genomic_DNA"/>
</dbReference>
<sequence length="287" mass="32296">MTPFSGSGISTFLLCLMLCLLQTVYPKDLPQEQVAMIDAFEAANPHPVPNPIPAKEATVACSSEEECSGGPYRVGRSEISTMLLSCKEDPSPAICRIFVGRKRRLDKHELLIERRAPQPGCNPNNPGCRFSGLKEIFRRTDSIKDPELADDTDSDDTTHCDPSYLDCRLGRKRSCVVPYKGIQDSLGFWIPRRVFRILGTGFQLSSSFVHDADLEKELSTPCNPAKAITIFHIQHEIQRYYTGPAFFILPKTFRNITGKISKRFGRDCTKPENWQDPMCKWPHAQTA</sequence>
<organism evidence="2 3">
    <name type="scientific">Porites lobata</name>
    <dbReference type="NCBI Taxonomy" id="104759"/>
    <lineage>
        <taxon>Eukaryota</taxon>
        <taxon>Metazoa</taxon>
        <taxon>Cnidaria</taxon>
        <taxon>Anthozoa</taxon>
        <taxon>Hexacorallia</taxon>
        <taxon>Scleractinia</taxon>
        <taxon>Fungiina</taxon>
        <taxon>Poritidae</taxon>
        <taxon>Porites</taxon>
    </lineage>
</organism>
<keyword evidence="3" id="KW-1185">Reference proteome</keyword>
<keyword evidence="1" id="KW-0732">Signal</keyword>
<evidence type="ECO:0000256" key="1">
    <source>
        <dbReference type="SAM" id="SignalP"/>
    </source>
</evidence>
<feature type="signal peptide" evidence="1">
    <location>
        <begin position="1"/>
        <end position="26"/>
    </location>
</feature>
<feature type="chain" id="PRO_5045548725" evidence="1">
    <location>
        <begin position="27"/>
        <end position="287"/>
    </location>
</feature>